<accession>A0A1H1FW43</accession>
<feature type="compositionally biased region" description="Basic and acidic residues" evidence="1">
    <location>
        <begin position="311"/>
        <end position="323"/>
    </location>
</feature>
<feature type="transmembrane region" description="Helical" evidence="2">
    <location>
        <begin position="204"/>
        <end position="222"/>
    </location>
</feature>
<sequence length="323" mass="37390">MCFPGCVEESINSVTHPADVNATTSTHDDHVFNWRAWWSAEDDDDKAIRAAIEEKNKNFHPDYIRSRIIDENEKLYFIRLRRKFLVAWAALGNVIIASLLALMVIFDPYGDVKYASVSALVLVVSVIGSLGLLYRQHKNIRRVQVRIRKLNVAHSRNKQNVDENQEDSNLLLEHKQYRDELPEVISEYREEANRYRKWHNGFQSIIIVGSVSTSAITTASVAYEEVRWAAVAVSFIVGLASGFTGYFKYRERSFNLQQTADSIEREYESVELRVGRYRKLTEAEAFAEFANYVEQLRDEQNKRQQQLDQPVEAKREEAAYRVS</sequence>
<reference evidence="4" key="1">
    <citation type="submission" date="2016-10" db="EMBL/GenBank/DDBJ databases">
        <authorList>
            <person name="Varghese N."/>
            <person name="Submissions S."/>
        </authorList>
    </citation>
    <scope>NUCLEOTIDE SEQUENCE [LARGE SCALE GENOMIC DNA]</scope>
    <source>
        <strain evidence="4">DSM 45459</strain>
    </source>
</reference>
<feature type="transmembrane region" description="Helical" evidence="2">
    <location>
        <begin position="84"/>
        <end position="106"/>
    </location>
</feature>
<proteinExistence type="predicted"/>
<evidence type="ECO:0000256" key="1">
    <source>
        <dbReference type="SAM" id="MobiDB-lite"/>
    </source>
</evidence>
<dbReference type="EMBL" id="FNKO01000002">
    <property type="protein sequence ID" value="SDR05135.1"/>
    <property type="molecule type" value="Genomic_DNA"/>
</dbReference>
<feature type="region of interest" description="Disordered" evidence="1">
    <location>
        <begin position="300"/>
        <end position="323"/>
    </location>
</feature>
<dbReference type="InterPro" id="IPR025325">
    <property type="entry name" value="DUF4231"/>
</dbReference>
<feature type="transmembrane region" description="Helical" evidence="2">
    <location>
        <begin position="112"/>
        <end position="134"/>
    </location>
</feature>
<dbReference type="Pfam" id="PF14015">
    <property type="entry name" value="DUF4231"/>
    <property type="match status" value="1"/>
</dbReference>
<feature type="transmembrane region" description="Helical" evidence="2">
    <location>
        <begin position="228"/>
        <end position="247"/>
    </location>
</feature>
<evidence type="ECO:0000313" key="3">
    <source>
        <dbReference type="EMBL" id="SDR05135.1"/>
    </source>
</evidence>
<keyword evidence="2" id="KW-1133">Transmembrane helix</keyword>
<keyword evidence="4" id="KW-1185">Reference proteome</keyword>
<dbReference type="AlphaFoldDB" id="A0A1H1FW43"/>
<dbReference type="NCBIfam" id="NF033634">
    <property type="entry name" value="SLATT_1"/>
    <property type="match status" value="1"/>
</dbReference>
<keyword evidence="2" id="KW-0812">Transmembrane</keyword>
<keyword evidence="2" id="KW-0472">Membrane</keyword>
<organism evidence="3 4">
    <name type="scientific">Actinopolyspora saharensis</name>
    <dbReference type="NCBI Taxonomy" id="995062"/>
    <lineage>
        <taxon>Bacteria</taxon>
        <taxon>Bacillati</taxon>
        <taxon>Actinomycetota</taxon>
        <taxon>Actinomycetes</taxon>
        <taxon>Actinopolysporales</taxon>
        <taxon>Actinopolysporaceae</taxon>
        <taxon>Actinopolyspora</taxon>
    </lineage>
</organism>
<evidence type="ECO:0000313" key="4">
    <source>
        <dbReference type="Proteomes" id="UP000199301"/>
    </source>
</evidence>
<evidence type="ECO:0008006" key="5">
    <source>
        <dbReference type="Google" id="ProtNLM"/>
    </source>
</evidence>
<name>A0A1H1FW43_9ACTN</name>
<evidence type="ECO:0000256" key="2">
    <source>
        <dbReference type="SAM" id="Phobius"/>
    </source>
</evidence>
<protein>
    <recommendedName>
        <fullName evidence="5">SMODS and SLOG-associating 2TM effector domain-containing protein</fullName>
    </recommendedName>
</protein>
<dbReference type="Proteomes" id="UP000199301">
    <property type="component" value="Unassembled WGS sequence"/>
</dbReference>
<gene>
    <name evidence="3" type="ORF">SAMN04489718_3273</name>
</gene>